<name>A0AA41FXK6_9EURY</name>
<sequence>MRGDREGFTVLEVPLTQWAAICAVAGVVTGLLLNIPMVTQSEGYLPAYVAAGGLSGVDPTEASDALAVAVHHVVAVVASLLYGALVAVLSLVLPTAVSLGGLPLVPHLVGAVTVTASIFAFFARIAMPRFGGNLRDDADEIVEQWALTAFIYGTTLALLVPILVIQF</sequence>
<comment type="caution">
    <text evidence="2">The sequence shown here is derived from an EMBL/GenBank/DDBJ whole genome shotgun (WGS) entry which is preliminary data.</text>
</comment>
<protein>
    <submittedName>
        <fullName evidence="2">Uncharacterized protein</fullName>
    </submittedName>
</protein>
<keyword evidence="1" id="KW-1133">Transmembrane helix</keyword>
<evidence type="ECO:0000313" key="3">
    <source>
        <dbReference type="Proteomes" id="UP001166304"/>
    </source>
</evidence>
<proteinExistence type="predicted"/>
<feature type="transmembrane region" description="Helical" evidence="1">
    <location>
        <begin position="73"/>
        <end position="93"/>
    </location>
</feature>
<feature type="transmembrane region" description="Helical" evidence="1">
    <location>
        <begin position="145"/>
        <end position="165"/>
    </location>
</feature>
<keyword evidence="1" id="KW-0812">Transmembrane</keyword>
<feature type="transmembrane region" description="Helical" evidence="1">
    <location>
        <begin position="15"/>
        <end position="35"/>
    </location>
</feature>
<dbReference type="EMBL" id="JAHQXE010000001">
    <property type="protein sequence ID" value="MBV0900493.1"/>
    <property type="molecule type" value="Genomic_DNA"/>
</dbReference>
<evidence type="ECO:0000256" key="1">
    <source>
        <dbReference type="SAM" id="Phobius"/>
    </source>
</evidence>
<dbReference type="Proteomes" id="UP001166304">
    <property type="component" value="Unassembled WGS sequence"/>
</dbReference>
<evidence type="ECO:0000313" key="2">
    <source>
        <dbReference type="EMBL" id="MBV0900493.1"/>
    </source>
</evidence>
<reference evidence="2" key="1">
    <citation type="submission" date="2021-06" db="EMBL/GenBank/DDBJ databases">
        <title>New haloarchaea isolates fom saline soil.</title>
        <authorList>
            <person name="Duran-Viseras A."/>
            <person name="Sanchez-Porro C.S."/>
            <person name="Ventosa A."/>
        </authorList>
    </citation>
    <scope>NUCLEOTIDE SEQUENCE</scope>
    <source>
        <strain evidence="2">JCM 18369</strain>
    </source>
</reference>
<keyword evidence="3" id="KW-1185">Reference proteome</keyword>
<gene>
    <name evidence="2" type="ORF">KTS37_01720</name>
</gene>
<keyword evidence="1" id="KW-0472">Membrane</keyword>
<organism evidence="2 3">
    <name type="scientific">Haloarcula salina</name>
    <dbReference type="NCBI Taxonomy" id="1429914"/>
    <lineage>
        <taxon>Archaea</taxon>
        <taxon>Methanobacteriati</taxon>
        <taxon>Methanobacteriota</taxon>
        <taxon>Stenosarchaea group</taxon>
        <taxon>Halobacteria</taxon>
        <taxon>Halobacteriales</taxon>
        <taxon>Haloarculaceae</taxon>
        <taxon>Haloarcula</taxon>
    </lineage>
</organism>
<feature type="transmembrane region" description="Helical" evidence="1">
    <location>
        <begin position="105"/>
        <end position="125"/>
    </location>
</feature>
<accession>A0AA41FXK6</accession>
<dbReference type="AlphaFoldDB" id="A0AA41FXK6"/>